<feature type="region of interest" description="Disordered" evidence="1">
    <location>
        <begin position="272"/>
        <end position="348"/>
    </location>
</feature>
<name>A0ABT3B4Y9_9CYAN</name>
<accession>A0ABT3B4Y9</accession>
<comment type="caution">
    <text evidence="2">The sequence shown here is derived from an EMBL/GenBank/DDBJ whole genome shotgun (WGS) entry which is preliminary data.</text>
</comment>
<dbReference type="Proteomes" id="UP001526143">
    <property type="component" value="Unassembled WGS sequence"/>
</dbReference>
<evidence type="ECO:0000256" key="1">
    <source>
        <dbReference type="SAM" id="MobiDB-lite"/>
    </source>
</evidence>
<protein>
    <submittedName>
        <fullName evidence="2">Uncharacterized protein</fullName>
    </submittedName>
</protein>
<dbReference type="PANTHER" id="PTHR37508:SF1">
    <property type="entry name" value="TRANSMEMBRANE PROTEIN"/>
    <property type="match status" value="1"/>
</dbReference>
<proteinExistence type="predicted"/>
<evidence type="ECO:0000313" key="3">
    <source>
        <dbReference type="Proteomes" id="UP001526143"/>
    </source>
</evidence>
<feature type="compositionally biased region" description="Basic and acidic residues" evidence="1">
    <location>
        <begin position="277"/>
        <end position="348"/>
    </location>
</feature>
<evidence type="ECO:0000313" key="2">
    <source>
        <dbReference type="EMBL" id="MCV3216442.1"/>
    </source>
</evidence>
<dbReference type="RefSeq" id="WP_263748094.1">
    <property type="nucleotide sequence ID" value="NZ_JAOWRF010000335.1"/>
</dbReference>
<keyword evidence="3" id="KW-1185">Reference proteome</keyword>
<organism evidence="2 3">
    <name type="scientific">Plectonema radiosum NIES-515</name>
    <dbReference type="NCBI Taxonomy" id="2986073"/>
    <lineage>
        <taxon>Bacteria</taxon>
        <taxon>Bacillati</taxon>
        <taxon>Cyanobacteriota</taxon>
        <taxon>Cyanophyceae</taxon>
        <taxon>Oscillatoriophycideae</taxon>
        <taxon>Oscillatoriales</taxon>
        <taxon>Microcoleaceae</taxon>
        <taxon>Plectonema</taxon>
    </lineage>
</organism>
<reference evidence="2 3" key="1">
    <citation type="submission" date="2022-10" db="EMBL/GenBank/DDBJ databases">
        <title>Identification of biosynthetic pathway for the production of the potent trypsin inhibitor radiosumin.</title>
        <authorList>
            <person name="Fewer D.P."/>
            <person name="Delbaje E."/>
            <person name="Ouyang X."/>
            <person name="Agostino P.D."/>
            <person name="Wahlsten M."/>
            <person name="Jokela J."/>
            <person name="Permi P."/>
            <person name="Haapaniemi E."/>
            <person name="Koistinen H."/>
        </authorList>
    </citation>
    <scope>NUCLEOTIDE SEQUENCE [LARGE SCALE GENOMIC DNA]</scope>
    <source>
        <strain evidence="2 3">NIES-515</strain>
    </source>
</reference>
<dbReference type="PANTHER" id="PTHR37508">
    <property type="entry name" value="TRANSMEMBRANE PROTEIN"/>
    <property type="match status" value="1"/>
</dbReference>
<gene>
    <name evidence="2" type="ORF">OGM63_23500</name>
</gene>
<dbReference type="EMBL" id="JAOWRF010000335">
    <property type="protein sequence ID" value="MCV3216442.1"/>
    <property type="molecule type" value="Genomic_DNA"/>
</dbReference>
<sequence length="611" mass="67638">MSAITIVTPSDDAAELQRQNNFEVTFEFDKGVKEKYKLTTQLKSTDALVLESEKSILNNLSIREVVVGLNHSADLIFLAYNALAKRSLQKDVSGLQAKLLEATSIAIVTMGKFRDKSIKVADNAFSAYKSMLNCREDMAIDQLKRCGKVAEEMANESDTLAAKFQSLASEAQNAAETAINDKVTDQATKKQLQKKLNSTIALVAQTKKLQEQIGKALTEAQDEYIKAQDREKIEGDRAFITGIIGAVMTPLAAGVGAAAQAVIAIKSPLGLPGGFVDPKKPETGSKPTTEKPSAEVEKNNESLSDQLKKKEQVKDDIEEEKKTNDAEIEKFEKISTDNKSSEKQKEDAKQKIDELKIKQADINRRLQQAEQAITTLITGLTAASEAMLQVSAQSHSAMQTASKQKMDFYKHRNELAKQNRDALADLEKYAVEIQHTTEDTNNLSVAIQSLEFAIRALHGVVAALTETSLFWRNMANYCKEKLANTDLVENIELIKKYSVETRKEYYSSEDFISQALINVAQWVALNNVCVAYIQEVNKVYTKVSDNHKEAPSDEQAADQVAKLADKVFKSANDQKGVMEANMQAFNLQMQALTVSAQEVPYSKFQLDEVHA</sequence>